<gene>
    <name evidence="1" type="ORF">GGX14DRAFT_353943</name>
</gene>
<accession>A0AAD6YIX0</accession>
<dbReference type="Proteomes" id="UP001219525">
    <property type="component" value="Unassembled WGS sequence"/>
</dbReference>
<comment type="caution">
    <text evidence="1">The sequence shown here is derived from an EMBL/GenBank/DDBJ whole genome shotgun (WGS) entry which is preliminary data.</text>
</comment>
<keyword evidence="2" id="KW-1185">Reference proteome</keyword>
<organism evidence="1 2">
    <name type="scientific">Mycena pura</name>
    <dbReference type="NCBI Taxonomy" id="153505"/>
    <lineage>
        <taxon>Eukaryota</taxon>
        <taxon>Fungi</taxon>
        <taxon>Dikarya</taxon>
        <taxon>Basidiomycota</taxon>
        <taxon>Agaricomycotina</taxon>
        <taxon>Agaricomycetes</taxon>
        <taxon>Agaricomycetidae</taxon>
        <taxon>Agaricales</taxon>
        <taxon>Marasmiineae</taxon>
        <taxon>Mycenaceae</taxon>
        <taxon>Mycena</taxon>
    </lineage>
</organism>
<evidence type="ECO:0000313" key="1">
    <source>
        <dbReference type="EMBL" id="KAJ7220602.1"/>
    </source>
</evidence>
<dbReference type="AlphaFoldDB" id="A0AAD6YIX0"/>
<sequence>MNPFSQGWSNAPLLSNNAPGGTPSIYGVVPSHPLANGQPPAGVNLIRFTFVPSGSHSSILNSLVTGSCGQTYFRITTNSTAHGYSVVQNARFQNIAYIEWRSHPVVEIYNIVSKRNSAAWLVLSSNRSYRKMNAQGQSFRWIPDELNINLYSVDPSNPQFFGGISQAPDGGTTLNLTNEALQLGMLEIFVVSALLLLCGRSID</sequence>
<evidence type="ECO:0000313" key="2">
    <source>
        <dbReference type="Proteomes" id="UP001219525"/>
    </source>
</evidence>
<reference evidence="1" key="1">
    <citation type="submission" date="2023-03" db="EMBL/GenBank/DDBJ databases">
        <title>Massive genome expansion in bonnet fungi (Mycena s.s.) driven by repeated elements and novel gene families across ecological guilds.</title>
        <authorList>
            <consortium name="Lawrence Berkeley National Laboratory"/>
            <person name="Harder C.B."/>
            <person name="Miyauchi S."/>
            <person name="Viragh M."/>
            <person name="Kuo A."/>
            <person name="Thoen E."/>
            <person name="Andreopoulos B."/>
            <person name="Lu D."/>
            <person name="Skrede I."/>
            <person name="Drula E."/>
            <person name="Henrissat B."/>
            <person name="Morin E."/>
            <person name="Kohler A."/>
            <person name="Barry K."/>
            <person name="LaButti K."/>
            <person name="Morin E."/>
            <person name="Salamov A."/>
            <person name="Lipzen A."/>
            <person name="Mereny Z."/>
            <person name="Hegedus B."/>
            <person name="Baldrian P."/>
            <person name="Stursova M."/>
            <person name="Weitz H."/>
            <person name="Taylor A."/>
            <person name="Grigoriev I.V."/>
            <person name="Nagy L.G."/>
            <person name="Martin F."/>
            <person name="Kauserud H."/>
        </authorList>
    </citation>
    <scope>NUCLEOTIDE SEQUENCE</scope>
    <source>
        <strain evidence="1">9144</strain>
    </source>
</reference>
<protein>
    <submittedName>
        <fullName evidence="1">Uncharacterized protein</fullName>
    </submittedName>
</protein>
<proteinExistence type="predicted"/>
<dbReference type="EMBL" id="JARJCW010000009">
    <property type="protein sequence ID" value="KAJ7220602.1"/>
    <property type="molecule type" value="Genomic_DNA"/>
</dbReference>
<name>A0AAD6YIX0_9AGAR</name>